<accession>A0A165NX77</accession>
<dbReference type="EMBL" id="KV425624">
    <property type="protein sequence ID" value="KZT20232.1"/>
    <property type="molecule type" value="Genomic_DNA"/>
</dbReference>
<name>A0A165NX77_9AGAM</name>
<proteinExistence type="predicted"/>
<feature type="compositionally biased region" description="Basic and acidic residues" evidence="1">
    <location>
        <begin position="91"/>
        <end position="106"/>
    </location>
</feature>
<dbReference type="AlphaFoldDB" id="A0A165NX77"/>
<evidence type="ECO:0000313" key="2">
    <source>
        <dbReference type="EMBL" id="KZT20232.1"/>
    </source>
</evidence>
<organism evidence="2 3">
    <name type="scientific">Neolentinus lepideus HHB14362 ss-1</name>
    <dbReference type="NCBI Taxonomy" id="1314782"/>
    <lineage>
        <taxon>Eukaryota</taxon>
        <taxon>Fungi</taxon>
        <taxon>Dikarya</taxon>
        <taxon>Basidiomycota</taxon>
        <taxon>Agaricomycotina</taxon>
        <taxon>Agaricomycetes</taxon>
        <taxon>Gloeophyllales</taxon>
        <taxon>Gloeophyllaceae</taxon>
        <taxon>Neolentinus</taxon>
    </lineage>
</organism>
<sequence length="555" mass="61557">MFVVHLITLRGGGFTSNATELGQRVPSQQASLDANRLKRMAAVGLTASDFDEEVWFPGAFEPPTSEVAKLPYRERKERVIRKLVVAIKREKEKTEEARRQDEERRLKEKRRRARHRGKKMDRDAEHEPRRQNIQCALPVRSEKPESQHNTSRTHADSKDGSRPVAPRVSASPKRTEPPAPIPSPADADKSIVSVQQPFGLSEESSAAIVQEHNRSLSPLIIPTATRSDDDNRPELTGSYQEMGPKAAEQDDVPKIATEELSQVFAIDTAGDTVLSDSQSANVLEVADTRPSSTASCDGALQTQPENVEVVHGSMPISIGMDYDALNEIYARAFAHVLALENEEASSDDEEDLISGTSDLDIVPIEGIESGSYTLVSTAFSDGADLRQKLEHDAKQFEIWNEIYARAFAQVLAEENAEVDDDYESEEEQPCPPRIVRLVRAATEMDISFETIDEHMVQDAPDSEEGSGFADADMSILEDLFELQDAYPMEIETETEVEPMSIDGEDGDEDGDVSMMTVEPAPVMENAVEELCKLSQSHTKHISAQPTQKTHRIHPR</sequence>
<feature type="compositionally biased region" description="Basic residues" evidence="1">
    <location>
        <begin position="107"/>
        <end position="119"/>
    </location>
</feature>
<protein>
    <submittedName>
        <fullName evidence="2">Uncharacterized protein</fullName>
    </submittedName>
</protein>
<dbReference type="STRING" id="1314782.A0A165NX77"/>
<feature type="region of interest" description="Disordered" evidence="1">
    <location>
        <begin position="91"/>
        <end position="188"/>
    </location>
</feature>
<evidence type="ECO:0000256" key="1">
    <source>
        <dbReference type="SAM" id="MobiDB-lite"/>
    </source>
</evidence>
<reference evidence="2 3" key="1">
    <citation type="journal article" date="2016" name="Mol. Biol. Evol.">
        <title>Comparative Genomics of Early-Diverging Mushroom-Forming Fungi Provides Insights into the Origins of Lignocellulose Decay Capabilities.</title>
        <authorList>
            <person name="Nagy L.G."/>
            <person name="Riley R."/>
            <person name="Tritt A."/>
            <person name="Adam C."/>
            <person name="Daum C."/>
            <person name="Floudas D."/>
            <person name="Sun H."/>
            <person name="Yadav J.S."/>
            <person name="Pangilinan J."/>
            <person name="Larsson K.H."/>
            <person name="Matsuura K."/>
            <person name="Barry K."/>
            <person name="Labutti K."/>
            <person name="Kuo R."/>
            <person name="Ohm R.A."/>
            <person name="Bhattacharya S.S."/>
            <person name="Shirouzu T."/>
            <person name="Yoshinaga Y."/>
            <person name="Martin F.M."/>
            <person name="Grigoriev I.V."/>
            <person name="Hibbett D.S."/>
        </authorList>
    </citation>
    <scope>NUCLEOTIDE SEQUENCE [LARGE SCALE GENOMIC DNA]</scope>
    <source>
        <strain evidence="2 3">HHB14362 ss-1</strain>
    </source>
</reference>
<dbReference type="InParanoid" id="A0A165NX77"/>
<feature type="compositionally biased region" description="Basic and acidic residues" evidence="1">
    <location>
        <begin position="120"/>
        <end position="130"/>
    </location>
</feature>
<gene>
    <name evidence="2" type="ORF">NEOLEDRAFT_1141085</name>
</gene>
<feature type="region of interest" description="Disordered" evidence="1">
    <location>
        <begin position="222"/>
        <end position="247"/>
    </location>
</feature>
<keyword evidence="3" id="KW-1185">Reference proteome</keyword>
<evidence type="ECO:0000313" key="3">
    <source>
        <dbReference type="Proteomes" id="UP000076761"/>
    </source>
</evidence>
<dbReference type="Proteomes" id="UP000076761">
    <property type="component" value="Unassembled WGS sequence"/>
</dbReference>